<dbReference type="RefSeq" id="XP_022479229.1">
    <property type="nucleotide sequence ID" value="XM_022614316.1"/>
</dbReference>
<dbReference type="InterPro" id="IPR052523">
    <property type="entry name" value="Trichothecene_AcTrans"/>
</dbReference>
<evidence type="ECO:0000313" key="4">
    <source>
        <dbReference type="Proteomes" id="UP000176998"/>
    </source>
</evidence>
<feature type="domain" description="N-acetyltransferase" evidence="2">
    <location>
        <begin position="30"/>
        <end position="260"/>
    </location>
</feature>
<feature type="region of interest" description="Disordered" evidence="1">
    <location>
        <begin position="1"/>
        <end position="25"/>
    </location>
</feature>
<dbReference type="Pfam" id="PF00583">
    <property type="entry name" value="Acetyltransf_1"/>
    <property type="match status" value="1"/>
</dbReference>
<evidence type="ECO:0000259" key="2">
    <source>
        <dbReference type="PROSITE" id="PS51186"/>
    </source>
</evidence>
<keyword evidence="3" id="KW-0808">Transferase</keyword>
<accession>A0A1G4BLB7</accession>
<dbReference type="OrthoDB" id="410198at2759"/>
<protein>
    <submittedName>
        <fullName evidence="3">Acetyltransferase</fullName>
    </submittedName>
</protein>
<dbReference type="SUPFAM" id="SSF55729">
    <property type="entry name" value="Acyl-CoA N-acyltransferases (Nat)"/>
    <property type="match status" value="1"/>
</dbReference>
<sequence length="287" mass="31303">MRQAPKVMASTTSTTAAVTATADRPAQADVTLRPATHDDIPALASISDAAFQADSHTQLKASIRGDDDFPRGMQEALASWINHPKVDVIVAEEATTTTTTTTTATSDGTPKLVGWVGWVRRGFAGDTDLPLAGPDEEPRADTFFTGSRPGGGGDEKKSKTVDDLGALTNASMEYWVKRFMPEGCKCRFLCTYVVHPDHQARGIGSRMMKWGTDQADREPGVYCWVQSSMGGQPAFEKQGFYEVGRLEADLDEFAEGRRPGGELEHVTGSKESWGRYSWVYMRRDAKA</sequence>
<dbReference type="GO" id="GO:0016747">
    <property type="term" value="F:acyltransferase activity, transferring groups other than amino-acyl groups"/>
    <property type="evidence" value="ECO:0007669"/>
    <property type="project" value="InterPro"/>
</dbReference>
<proteinExistence type="predicted"/>
<dbReference type="CDD" id="cd04301">
    <property type="entry name" value="NAT_SF"/>
    <property type="match status" value="1"/>
</dbReference>
<dbReference type="Gene3D" id="3.40.630.30">
    <property type="match status" value="1"/>
</dbReference>
<dbReference type="GeneID" id="34555826"/>
<dbReference type="AlphaFoldDB" id="A0A1G4BLB7"/>
<dbReference type="PROSITE" id="PS51186">
    <property type="entry name" value="GNAT"/>
    <property type="match status" value="1"/>
</dbReference>
<feature type="region of interest" description="Disordered" evidence="1">
    <location>
        <begin position="127"/>
        <end position="160"/>
    </location>
</feature>
<evidence type="ECO:0000256" key="1">
    <source>
        <dbReference type="SAM" id="MobiDB-lite"/>
    </source>
</evidence>
<keyword evidence="4" id="KW-1185">Reference proteome</keyword>
<name>A0A1G4BLB7_9PEZI</name>
<dbReference type="Proteomes" id="UP000176998">
    <property type="component" value="Unassembled WGS sequence"/>
</dbReference>
<dbReference type="InterPro" id="IPR016181">
    <property type="entry name" value="Acyl_CoA_acyltransferase"/>
</dbReference>
<dbReference type="InterPro" id="IPR000182">
    <property type="entry name" value="GNAT_dom"/>
</dbReference>
<feature type="compositionally biased region" description="Low complexity" evidence="1">
    <location>
        <begin position="9"/>
        <end position="22"/>
    </location>
</feature>
<evidence type="ECO:0000313" key="3">
    <source>
        <dbReference type="EMBL" id="OHF02087.1"/>
    </source>
</evidence>
<dbReference type="EMBL" id="MJBS01000015">
    <property type="protein sequence ID" value="OHF02087.1"/>
    <property type="molecule type" value="Genomic_DNA"/>
</dbReference>
<dbReference type="PANTHER" id="PTHR42791:SF1">
    <property type="entry name" value="N-ACETYLTRANSFERASE DOMAIN-CONTAINING PROTEIN"/>
    <property type="match status" value="1"/>
</dbReference>
<comment type="caution">
    <text evidence="3">The sequence shown here is derived from an EMBL/GenBank/DDBJ whole genome shotgun (WGS) entry which is preliminary data.</text>
</comment>
<reference evidence="3 4" key="1">
    <citation type="submission" date="2016-09" db="EMBL/GenBank/DDBJ databases">
        <authorList>
            <person name="Capua I."/>
            <person name="De Benedictis P."/>
            <person name="Joannis T."/>
            <person name="Lombin L.H."/>
            <person name="Cattoli G."/>
        </authorList>
    </citation>
    <scope>NUCLEOTIDE SEQUENCE [LARGE SCALE GENOMIC DNA]</scope>
    <source>
        <strain evidence="3 4">IMI 309357</strain>
    </source>
</reference>
<gene>
    <name evidence="3" type="ORF">CORC01_02666</name>
</gene>
<organism evidence="3 4">
    <name type="scientific">Colletotrichum orchidophilum</name>
    <dbReference type="NCBI Taxonomy" id="1209926"/>
    <lineage>
        <taxon>Eukaryota</taxon>
        <taxon>Fungi</taxon>
        <taxon>Dikarya</taxon>
        <taxon>Ascomycota</taxon>
        <taxon>Pezizomycotina</taxon>
        <taxon>Sordariomycetes</taxon>
        <taxon>Hypocreomycetidae</taxon>
        <taxon>Glomerellales</taxon>
        <taxon>Glomerellaceae</taxon>
        <taxon>Colletotrichum</taxon>
    </lineage>
</organism>
<dbReference type="STRING" id="1209926.A0A1G4BLB7"/>
<dbReference type="PANTHER" id="PTHR42791">
    <property type="entry name" value="GNAT FAMILY ACETYLTRANSFERASE"/>
    <property type="match status" value="1"/>
</dbReference>